<evidence type="ECO:0000256" key="3">
    <source>
        <dbReference type="ARBA" id="ARBA00011950"/>
    </source>
</evidence>
<dbReference type="GO" id="GO:0030366">
    <property type="term" value="F:molybdopterin synthase activity"/>
    <property type="evidence" value="ECO:0007669"/>
    <property type="project" value="UniProtKB-EC"/>
</dbReference>
<gene>
    <name evidence="12" type="ORF">C8E02_1077</name>
</gene>
<dbReference type="UniPathway" id="UPA00344"/>
<dbReference type="EMBL" id="RBID01000011">
    <property type="protein sequence ID" value="RKQ61307.1"/>
    <property type="molecule type" value="Genomic_DNA"/>
</dbReference>
<reference evidence="12 13" key="1">
    <citation type="submission" date="2018-10" db="EMBL/GenBank/DDBJ databases">
        <title>Genomic Encyclopedia of Type Strains, Phase IV (KMG-IV): sequencing the most valuable type-strain genomes for metagenomic binning, comparative biology and taxonomic classification.</title>
        <authorList>
            <person name="Goeker M."/>
        </authorList>
    </citation>
    <scope>NUCLEOTIDE SEQUENCE [LARGE SCALE GENOMIC DNA]</scope>
    <source>
        <strain evidence="12 13">DSM 3303</strain>
    </source>
</reference>
<evidence type="ECO:0000256" key="5">
    <source>
        <dbReference type="ARBA" id="ARBA00023150"/>
    </source>
</evidence>
<evidence type="ECO:0000256" key="9">
    <source>
        <dbReference type="ARBA" id="ARBA00030781"/>
    </source>
</evidence>
<evidence type="ECO:0000256" key="7">
    <source>
        <dbReference type="ARBA" id="ARBA00029745"/>
    </source>
</evidence>
<protein>
    <recommendedName>
        <fullName evidence="4">Molybdopterin synthase catalytic subunit</fullName>
        <ecNumber evidence="3">2.8.1.12</ecNumber>
    </recommendedName>
    <alternativeName>
        <fullName evidence="9">MPT synthase subunit 2</fullName>
    </alternativeName>
    <alternativeName>
        <fullName evidence="7">Molybdenum cofactor biosynthesis protein E</fullName>
    </alternativeName>
    <alternativeName>
        <fullName evidence="8">Molybdopterin-converting factor large subunit</fullName>
    </alternativeName>
    <alternativeName>
        <fullName evidence="10">Molybdopterin-converting factor subunit 2</fullName>
    </alternativeName>
</protein>
<organism evidence="12 13">
    <name type="scientific">Vogesella indigofera</name>
    <name type="common">Pseudomonas indigofera</name>
    <dbReference type="NCBI Taxonomy" id="45465"/>
    <lineage>
        <taxon>Bacteria</taxon>
        <taxon>Pseudomonadati</taxon>
        <taxon>Pseudomonadota</taxon>
        <taxon>Betaproteobacteria</taxon>
        <taxon>Neisseriales</taxon>
        <taxon>Chromobacteriaceae</taxon>
        <taxon>Vogesella</taxon>
    </lineage>
</organism>
<dbReference type="PANTHER" id="PTHR23404">
    <property type="entry name" value="MOLYBDOPTERIN SYNTHASE RELATED"/>
    <property type="match status" value="1"/>
</dbReference>
<name>A0A495BIY4_VOGIN</name>
<dbReference type="SUPFAM" id="SSF54690">
    <property type="entry name" value="Molybdopterin synthase subunit MoaE"/>
    <property type="match status" value="1"/>
</dbReference>
<dbReference type="InterPro" id="IPR003448">
    <property type="entry name" value="Mopterin_biosynth_MoaE"/>
</dbReference>
<evidence type="ECO:0000256" key="10">
    <source>
        <dbReference type="ARBA" id="ARBA00032474"/>
    </source>
</evidence>
<dbReference type="EC" id="2.8.1.12" evidence="3"/>
<comment type="pathway">
    <text evidence="1">Cofactor biosynthesis; molybdopterin biosynthesis.</text>
</comment>
<keyword evidence="5" id="KW-0501">Molybdenum cofactor biosynthesis</keyword>
<evidence type="ECO:0000256" key="1">
    <source>
        <dbReference type="ARBA" id="ARBA00005046"/>
    </source>
</evidence>
<dbReference type="InterPro" id="IPR036563">
    <property type="entry name" value="MoaE_sf"/>
</dbReference>
<dbReference type="CDD" id="cd00756">
    <property type="entry name" value="MoaE"/>
    <property type="match status" value="1"/>
</dbReference>
<evidence type="ECO:0000256" key="11">
    <source>
        <dbReference type="ARBA" id="ARBA00049878"/>
    </source>
</evidence>
<comment type="catalytic activity">
    <reaction evidence="11">
        <text>2 [molybdopterin-synthase sulfur-carrier protein]-C-terminal-Gly-aminoethanethioate + cyclic pyranopterin phosphate + H2O = molybdopterin + 2 [molybdopterin-synthase sulfur-carrier protein]-C-terminal Gly-Gly + 2 H(+)</text>
        <dbReference type="Rhea" id="RHEA:26333"/>
        <dbReference type="Rhea" id="RHEA-COMP:12202"/>
        <dbReference type="Rhea" id="RHEA-COMP:19907"/>
        <dbReference type="ChEBI" id="CHEBI:15377"/>
        <dbReference type="ChEBI" id="CHEBI:15378"/>
        <dbReference type="ChEBI" id="CHEBI:58698"/>
        <dbReference type="ChEBI" id="CHEBI:59648"/>
        <dbReference type="ChEBI" id="CHEBI:90778"/>
        <dbReference type="ChEBI" id="CHEBI:232372"/>
        <dbReference type="EC" id="2.8.1.12"/>
    </reaction>
</comment>
<comment type="subunit">
    <text evidence="6">Heterotetramer of 2 MoaD subunits and 2 MoaE subunits. Also stable as homodimer. The enzyme changes between these two forms during catalysis.</text>
</comment>
<evidence type="ECO:0000256" key="2">
    <source>
        <dbReference type="ARBA" id="ARBA00005426"/>
    </source>
</evidence>
<dbReference type="AlphaFoldDB" id="A0A495BIY4"/>
<evidence type="ECO:0000313" key="12">
    <source>
        <dbReference type="EMBL" id="RKQ61307.1"/>
    </source>
</evidence>
<evidence type="ECO:0000256" key="4">
    <source>
        <dbReference type="ARBA" id="ARBA00013858"/>
    </source>
</evidence>
<comment type="similarity">
    <text evidence="2">Belongs to the MoaE family.</text>
</comment>
<evidence type="ECO:0000313" key="13">
    <source>
        <dbReference type="Proteomes" id="UP000279384"/>
    </source>
</evidence>
<dbReference type="RefSeq" id="WP_047965413.1">
    <property type="nucleotide sequence ID" value="NZ_JAYRSL010000003.1"/>
</dbReference>
<dbReference type="GO" id="GO:0006777">
    <property type="term" value="P:Mo-molybdopterin cofactor biosynthetic process"/>
    <property type="evidence" value="ECO:0007669"/>
    <property type="project" value="UniProtKB-KW"/>
</dbReference>
<dbReference type="Gene3D" id="3.90.1170.40">
    <property type="entry name" value="Molybdopterin biosynthesis MoaE subunit"/>
    <property type="match status" value="1"/>
</dbReference>
<accession>A0A495BIY4</accession>
<comment type="caution">
    <text evidence="12">The sequence shown here is derived from an EMBL/GenBank/DDBJ whole genome shotgun (WGS) entry which is preliminary data.</text>
</comment>
<dbReference type="Pfam" id="PF02391">
    <property type="entry name" value="MoaE"/>
    <property type="match status" value="1"/>
</dbReference>
<evidence type="ECO:0000256" key="8">
    <source>
        <dbReference type="ARBA" id="ARBA00030407"/>
    </source>
</evidence>
<dbReference type="Proteomes" id="UP000279384">
    <property type="component" value="Unassembled WGS sequence"/>
</dbReference>
<evidence type="ECO:0000256" key="6">
    <source>
        <dbReference type="ARBA" id="ARBA00026066"/>
    </source>
</evidence>
<proteinExistence type="inferred from homology"/>
<sequence length="153" mass="16548">MYCDITVQTAAFDLGAEELALRAHAGDAGALVAFQGMVRAHDEATPLAALFLEHYPGVTEAEIRRIAEQAAARWPVSACRVIHRVGALAPGEPIVLVLIAAGHRAGAFAAAEYLMDYLKTQAPFWKREDFVDGSSRWVEAKASDDAACGRWHD</sequence>